<proteinExistence type="predicted"/>
<reference evidence="1" key="3">
    <citation type="submission" date="2022-06" db="UniProtKB">
        <authorList>
            <consortium name="EnsemblPlants"/>
        </authorList>
    </citation>
    <scope>IDENTIFICATION</scope>
</reference>
<dbReference type="Proteomes" id="UP000015106">
    <property type="component" value="Chromosome 2"/>
</dbReference>
<organism evidence="1 2">
    <name type="scientific">Triticum urartu</name>
    <name type="common">Red wild einkorn</name>
    <name type="synonym">Crithodium urartu</name>
    <dbReference type="NCBI Taxonomy" id="4572"/>
    <lineage>
        <taxon>Eukaryota</taxon>
        <taxon>Viridiplantae</taxon>
        <taxon>Streptophyta</taxon>
        <taxon>Embryophyta</taxon>
        <taxon>Tracheophyta</taxon>
        <taxon>Spermatophyta</taxon>
        <taxon>Magnoliopsida</taxon>
        <taxon>Liliopsida</taxon>
        <taxon>Poales</taxon>
        <taxon>Poaceae</taxon>
        <taxon>BOP clade</taxon>
        <taxon>Pooideae</taxon>
        <taxon>Triticodae</taxon>
        <taxon>Triticeae</taxon>
        <taxon>Triticinae</taxon>
        <taxon>Triticum</taxon>
    </lineage>
</organism>
<evidence type="ECO:0000313" key="2">
    <source>
        <dbReference type="Proteomes" id="UP000015106"/>
    </source>
</evidence>
<dbReference type="AlphaFoldDB" id="A0A8R7PJX6"/>
<evidence type="ECO:0000313" key="1">
    <source>
        <dbReference type="EnsemblPlants" id="TuG1812G0200005679.01.T01.cds428790"/>
    </source>
</evidence>
<dbReference type="Gramene" id="TuG1812G0200005679.01.T01">
    <property type="protein sequence ID" value="TuG1812G0200005679.01.T01.cds428790"/>
    <property type="gene ID" value="TuG1812G0200005679.01"/>
</dbReference>
<protein>
    <submittedName>
        <fullName evidence="1">Uncharacterized protein</fullName>
    </submittedName>
</protein>
<name>A0A8R7PJX6_TRIUA</name>
<sequence>MRKKRKSSRRIAIVSPLRMMLLQRYLYPKHLHLHLHALSKYLLCFETTPHHLGLCTLNDDRAGVH</sequence>
<reference evidence="1" key="2">
    <citation type="submission" date="2018-03" db="EMBL/GenBank/DDBJ databases">
        <title>The Triticum urartu genome reveals the dynamic nature of wheat genome evolution.</title>
        <authorList>
            <person name="Ling H."/>
            <person name="Ma B."/>
            <person name="Shi X."/>
            <person name="Liu H."/>
            <person name="Dong L."/>
            <person name="Sun H."/>
            <person name="Cao Y."/>
            <person name="Gao Q."/>
            <person name="Zheng S."/>
            <person name="Li Y."/>
            <person name="Yu Y."/>
            <person name="Du H."/>
            <person name="Qi M."/>
            <person name="Li Y."/>
            <person name="Yu H."/>
            <person name="Cui Y."/>
            <person name="Wang N."/>
            <person name="Chen C."/>
            <person name="Wu H."/>
            <person name="Zhao Y."/>
            <person name="Zhang J."/>
            <person name="Li Y."/>
            <person name="Zhou W."/>
            <person name="Zhang B."/>
            <person name="Hu W."/>
            <person name="Eijk M."/>
            <person name="Tang J."/>
            <person name="Witsenboer H."/>
            <person name="Zhao S."/>
            <person name="Li Z."/>
            <person name="Zhang A."/>
            <person name="Wang D."/>
            <person name="Liang C."/>
        </authorList>
    </citation>
    <scope>NUCLEOTIDE SEQUENCE [LARGE SCALE GENOMIC DNA]</scope>
    <source>
        <strain evidence="1">cv. G1812</strain>
    </source>
</reference>
<accession>A0A8R7PJX6</accession>
<reference evidence="2" key="1">
    <citation type="journal article" date="2013" name="Nature">
        <title>Draft genome of the wheat A-genome progenitor Triticum urartu.</title>
        <authorList>
            <person name="Ling H.Q."/>
            <person name="Zhao S."/>
            <person name="Liu D."/>
            <person name="Wang J."/>
            <person name="Sun H."/>
            <person name="Zhang C."/>
            <person name="Fan H."/>
            <person name="Li D."/>
            <person name="Dong L."/>
            <person name="Tao Y."/>
            <person name="Gao C."/>
            <person name="Wu H."/>
            <person name="Li Y."/>
            <person name="Cui Y."/>
            <person name="Guo X."/>
            <person name="Zheng S."/>
            <person name="Wang B."/>
            <person name="Yu K."/>
            <person name="Liang Q."/>
            <person name="Yang W."/>
            <person name="Lou X."/>
            <person name="Chen J."/>
            <person name="Feng M."/>
            <person name="Jian J."/>
            <person name="Zhang X."/>
            <person name="Luo G."/>
            <person name="Jiang Y."/>
            <person name="Liu J."/>
            <person name="Wang Z."/>
            <person name="Sha Y."/>
            <person name="Zhang B."/>
            <person name="Wu H."/>
            <person name="Tang D."/>
            <person name="Shen Q."/>
            <person name="Xue P."/>
            <person name="Zou S."/>
            <person name="Wang X."/>
            <person name="Liu X."/>
            <person name="Wang F."/>
            <person name="Yang Y."/>
            <person name="An X."/>
            <person name="Dong Z."/>
            <person name="Zhang K."/>
            <person name="Zhang X."/>
            <person name="Luo M.C."/>
            <person name="Dvorak J."/>
            <person name="Tong Y."/>
            <person name="Wang J."/>
            <person name="Yang H."/>
            <person name="Li Z."/>
            <person name="Wang D."/>
            <person name="Zhang A."/>
            <person name="Wang J."/>
        </authorList>
    </citation>
    <scope>NUCLEOTIDE SEQUENCE</scope>
    <source>
        <strain evidence="2">cv. G1812</strain>
    </source>
</reference>
<dbReference type="EnsemblPlants" id="TuG1812G0200005679.01.T01">
    <property type="protein sequence ID" value="TuG1812G0200005679.01.T01.cds428790"/>
    <property type="gene ID" value="TuG1812G0200005679.01"/>
</dbReference>
<keyword evidence="2" id="KW-1185">Reference proteome</keyword>